<dbReference type="GO" id="GO:0009055">
    <property type="term" value="F:electron transfer activity"/>
    <property type="evidence" value="ECO:0007669"/>
    <property type="project" value="InterPro"/>
</dbReference>
<dbReference type="GO" id="GO:0020037">
    <property type="term" value="F:heme binding"/>
    <property type="evidence" value="ECO:0007669"/>
    <property type="project" value="InterPro"/>
</dbReference>
<dbReference type="EMBL" id="CP045871">
    <property type="protein sequence ID" value="QGG81012.1"/>
    <property type="molecule type" value="Genomic_DNA"/>
</dbReference>
<dbReference type="AlphaFoldDB" id="A0A5Q2QFA3"/>
<evidence type="ECO:0000256" key="1">
    <source>
        <dbReference type="SAM" id="SignalP"/>
    </source>
</evidence>
<sequence length="142" mass="15028">MIKITVLGALMVSAAALAHDGASGVVKERMDRFGASKDSAKAIRGGLKSGDFARIQTHARALNTWAAEMTTYFPEGSNPSPSEALDSVWTDWAGFSAKAGDYEMATARLLSVSQTSDSDATAVAFKQVMVSCKGCHDDYKAD</sequence>
<dbReference type="SUPFAM" id="SSF47175">
    <property type="entry name" value="Cytochromes"/>
    <property type="match status" value="1"/>
</dbReference>
<dbReference type="GO" id="GO:0022900">
    <property type="term" value="P:electron transport chain"/>
    <property type="evidence" value="ECO:0007669"/>
    <property type="project" value="InterPro"/>
</dbReference>
<dbReference type="InterPro" id="IPR010980">
    <property type="entry name" value="Cyt_c/b562"/>
</dbReference>
<reference evidence="2 3" key="1">
    <citation type="submission" date="2019-11" db="EMBL/GenBank/DDBJ databases">
        <authorList>
            <person name="Khan S.A."/>
            <person name="Jeon C.O."/>
            <person name="Chun B.H."/>
        </authorList>
    </citation>
    <scope>NUCLEOTIDE SEQUENCE [LARGE SCALE GENOMIC DNA]</scope>
    <source>
        <strain evidence="2 3">IMCC 1097</strain>
    </source>
</reference>
<gene>
    <name evidence="2" type="ORF">GH975_10710</name>
</gene>
<dbReference type="PROSITE" id="PS51009">
    <property type="entry name" value="CYTCII"/>
    <property type="match status" value="1"/>
</dbReference>
<feature type="signal peptide" evidence="1">
    <location>
        <begin position="1"/>
        <end position="18"/>
    </location>
</feature>
<dbReference type="OrthoDB" id="5520910at2"/>
<feature type="chain" id="PRO_5024435933" description="Cytochrome c" evidence="1">
    <location>
        <begin position="19"/>
        <end position="142"/>
    </location>
</feature>
<dbReference type="Pfam" id="PF01322">
    <property type="entry name" value="Cytochrom_C_2"/>
    <property type="match status" value="1"/>
</dbReference>
<organism evidence="2 3">
    <name type="scientific">Litorivicinus lipolyticus</name>
    <dbReference type="NCBI Taxonomy" id="418701"/>
    <lineage>
        <taxon>Bacteria</taxon>
        <taxon>Pseudomonadati</taxon>
        <taxon>Pseudomonadota</taxon>
        <taxon>Gammaproteobacteria</taxon>
        <taxon>Oceanospirillales</taxon>
        <taxon>Litorivicinaceae</taxon>
        <taxon>Litorivicinus</taxon>
    </lineage>
</organism>
<dbReference type="Proteomes" id="UP000388235">
    <property type="component" value="Chromosome"/>
</dbReference>
<keyword evidence="1" id="KW-0732">Signal</keyword>
<name>A0A5Q2QFA3_9GAMM</name>
<keyword evidence="3" id="KW-1185">Reference proteome</keyword>
<evidence type="ECO:0000313" key="2">
    <source>
        <dbReference type="EMBL" id="QGG81012.1"/>
    </source>
</evidence>
<evidence type="ECO:0000313" key="3">
    <source>
        <dbReference type="Proteomes" id="UP000388235"/>
    </source>
</evidence>
<dbReference type="GO" id="GO:0005506">
    <property type="term" value="F:iron ion binding"/>
    <property type="evidence" value="ECO:0007669"/>
    <property type="project" value="InterPro"/>
</dbReference>
<dbReference type="InterPro" id="IPR002321">
    <property type="entry name" value="Cyt_c_II"/>
</dbReference>
<dbReference type="Gene3D" id="1.20.120.10">
    <property type="entry name" value="Cytochrome c/b562"/>
    <property type="match status" value="1"/>
</dbReference>
<dbReference type="KEGG" id="llp:GH975_10710"/>
<accession>A0A5Q2QFA3</accession>
<evidence type="ECO:0008006" key="4">
    <source>
        <dbReference type="Google" id="ProtNLM"/>
    </source>
</evidence>
<dbReference type="RefSeq" id="WP_153714515.1">
    <property type="nucleotide sequence ID" value="NZ_CP045871.1"/>
</dbReference>
<protein>
    <recommendedName>
        <fullName evidence="4">Cytochrome c</fullName>
    </recommendedName>
</protein>
<proteinExistence type="predicted"/>